<evidence type="ECO:0000256" key="4">
    <source>
        <dbReference type="ARBA" id="ARBA00022989"/>
    </source>
</evidence>
<dbReference type="GO" id="GO:0016020">
    <property type="term" value="C:membrane"/>
    <property type="evidence" value="ECO:0007669"/>
    <property type="project" value="UniProtKB-SubCell"/>
</dbReference>
<evidence type="ECO:0000313" key="8">
    <source>
        <dbReference type="EMBL" id="GFT33865.1"/>
    </source>
</evidence>
<feature type="transmembrane region" description="Helical" evidence="6">
    <location>
        <begin position="322"/>
        <end position="342"/>
    </location>
</feature>
<dbReference type="Proteomes" id="UP000887013">
    <property type="component" value="Unassembled WGS sequence"/>
</dbReference>
<feature type="transmembrane region" description="Helical" evidence="6">
    <location>
        <begin position="454"/>
        <end position="480"/>
    </location>
</feature>
<comment type="subcellular location">
    <subcellularLocation>
        <location evidence="1">Membrane</location>
        <topology evidence="1">Multi-pass membrane protein</topology>
    </subcellularLocation>
</comment>
<keyword evidence="3 6" id="KW-0812">Transmembrane</keyword>
<dbReference type="AlphaFoldDB" id="A0A8X6NTU3"/>
<keyword evidence="9" id="KW-1185">Reference proteome</keyword>
<gene>
    <name evidence="8" type="ORF">NPIL_651801</name>
</gene>
<comment type="similarity">
    <text evidence="2">Belongs to the major facilitator superfamily. MFSD6 family.</text>
</comment>
<dbReference type="InterPro" id="IPR024989">
    <property type="entry name" value="MFS_assoc_dom"/>
</dbReference>
<evidence type="ECO:0000256" key="5">
    <source>
        <dbReference type="ARBA" id="ARBA00023136"/>
    </source>
</evidence>
<feature type="transmembrane region" description="Helical" evidence="6">
    <location>
        <begin position="430"/>
        <end position="448"/>
    </location>
</feature>
<dbReference type="OrthoDB" id="6470583at2759"/>
<evidence type="ECO:0000256" key="1">
    <source>
        <dbReference type="ARBA" id="ARBA00004141"/>
    </source>
</evidence>
<name>A0A8X6NTU3_NEPPI</name>
<evidence type="ECO:0000256" key="2">
    <source>
        <dbReference type="ARBA" id="ARBA00005241"/>
    </source>
</evidence>
<dbReference type="InterPro" id="IPR051717">
    <property type="entry name" value="MFS_MFSD6"/>
</dbReference>
<reference evidence="8" key="1">
    <citation type="submission" date="2020-08" db="EMBL/GenBank/DDBJ databases">
        <title>Multicomponent nature underlies the extraordinary mechanical properties of spider dragline silk.</title>
        <authorList>
            <person name="Kono N."/>
            <person name="Nakamura H."/>
            <person name="Mori M."/>
            <person name="Yoshida Y."/>
            <person name="Ohtoshi R."/>
            <person name="Malay A.D."/>
            <person name="Moran D.A.P."/>
            <person name="Tomita M."/>
            <person name="Numata K."/>
            <person name="Arakawa K."/>
        </authorList>
    </citation>
    <scope>NUCLEOTIDE SEQUENCE</scope>
</reference>
<dbReference type="Gene3D" id="1.20.1250.20">
    <property type="entry name" value="MFS general substrate transporter like domains"/>
    <property type="match status" value="3"/>
</dbReference>
<dbReference type="PANTHER" id="PTHR16172:SF41">
    <property type="entry name" value="MAJOR FACILITATOR SUPERFAMILY DOMAIN-CONTAINING PROTEIN 6-LIKE"/>
    <property type="match status" value="1"/>
</dbReference>
<dbReference type="Pfam" id="PF12832">
    <property type="entry name" value="MFS_1_like"/>
    <property type="match status" value="1"/>
</dbReference>
<feature type="transmembrane region" description="Helical" evidence="6">
    <location>
        <begin position="248"/>
        <end position="271"/>
    </location>
</feature>
<feature type="transmembrane region" description="Helical" evidence="6">
    <location>
        <begin position="398"/>
        <end position="418"/>
    </location>
</feature>
<comment type="caution">
    <text evidence="8">The sequence shown here is derived from an EMBL/GenBank/DDBJ whole genome shotgun (WGS) entry which is preliminary data.</text>
</comment>
<feature type="transmembrane region" description="Helical" evidence="6">
    <location>
        <begin position="44"/>
        <end position="62"/>
    </location>
</feature>
<feature type="domain" description="Major facilitator superfamily associated" evidence="7">
    <location>
        <begin position="40"/>
        <end position="497"/>
    </location>
</feature>
<evidence type="ECO:0000256" key="3">
    <source>
        <dbReference type="ARBA" id="ARBA00022692"/>
    </source>
</evidence>
<feature type="transmembrane region" description="Helical" evidence="6">
    <location>
        <begin position="291"/>
        <end position="310"/>
    </location>
</feature>
<evidence type="ECO:0000256" key="6">
    <source>
        <dbReference type="SAM" id="Phobius"/>
    </source>
</evidence>
<keyword evidence="5 6" id="KW-0472">Membrane</keyword>
<sequence>MESPSQLNSDNKSMKDGHILQKTGICSERKININKTFIPVKMALFFWFAASFSAIAFIPVFMKHQGFTVANFAIIRTINIPLQFSGGVVSGIFADKIGRVKPIMIGYFIIYLLVTLSFPLMPRVTECGSNTMNFTCQDDDFTRFTADYNCNTLNNNTQKMSCSKISLRNGTFSENQRHCMHVNKVYTSEDIIIEKYMLNNNSDVCLYNLSLKINPTENLTTCGIENCDLFILNCTSKSSTNCIENKEVWILIYCIAFIVYDVTRSTLFKLFDVIVMDLTVEHDSDYGRQRVWSMIGGLSGPWIVGFLLNVLSSDSSEKDYSVVFYCIAVCTCLSAASLWRVNSKVNKPAKEMGKQALTLFKDLNIFLFLLLLLVAGSATDFQVMFGNWYLQDLGAPDFLLGICSGMVSLYGLPVLYYSRWWINKIGEQNCFILALLGHAISGFAYSVIQEPWIAVIIDSTCILNYHLFWVSILAFVVKVAPDSLQATMKALSSALHF</sequence>
<proteinExistence type="inferred from homology"/>
<feature type="transmembrane region" description="Helical" evidence="6">
    <location>
        <begin position="105"/>
        <end position="122"/>
    </location>
</feature>
<keyword evidence="4 6" id="KW-1133">Transmembrane helix</keyword>
<evidence type="ECO:0000259" key="7">
    <source>
        <dbReference type="Pfam" id="PF12832"/>
    </source>
</evidence>
<feature type="transmembrane region" description="Helical" evidence="6">
    <location>
        <begin position="363"/>
        <end position="386"/>
    </location>
</feature>
<organism evidence="8 9">
    <name type="scientific">Nephila pilipes</name>
    <name type="common">Giant wood spider</name>
    <name type="synonym">Nephila maculata</name>
    <dbReference type="NCBI Taxonomy" id="299642"/>
    <lineage>
        <taxon>Eukaryota</taxon>
        <taxon>Metazoa</taxon>
        <taxon>Ecdysozoa</taxon>
        <taxon>Arthropoda</taxon>
        <taxon>Chelicerata</taxon>
        <taxon>Arachnida</taxon>
        <taxon>Araneae</taxon>
        <taxon>Araneomorphae</taxon>
        <taxon>Entelegynae</taxon>
        <taxon>Araneoidea</taxon>
        <taxon>Nephilidae</taxon>
        <taxon>Nephila</taxon>
    </lineage>
</organism>
<dbReference type="PANTHER" id="PTHR16172">
    <property type="entry name" value="MAJOR FACILITATOR SUPERFAMILY DOMAIN-CONTAINING PROTEIN 6-LIKE"/>
    <property type="match status" value="1"/>
</dbReference>
<evidence type="ECO:0000313" key="9">
    <source>
        <dbReference type="Proteomes" id="UP000887013"/>
    </source>
</evidence>
<dbReference type="SUPFAM" id="SSF103473">
    <property type="entry name" value="MFS general substrate transporter"/>
    <property type="match status" value="1"/>
</dbReference>
<feature type="non-terminal residue" evidence="8">
    <location>
        <position position="1"/>
    </location>
</feature>
<accession>A0A8X6NTU3</accession>
<dbReference type="InterPro" id="IPR036259">
    <property type="entry name" value="MFS_trans_sf"/>
</dbReference>
<feature type="transmembrane region" description="Helical" evidence="6">
    <location>
        <begin position="74"/>
        <end position="93"/>
    </location>
</feature>
<protein>
    <recommendedName>
        <fullName evidence="7">Major facilitator superfamily associated domain-containing protein</fullName>
    </recommendedName>
</protein>
<dbReference type="EMBL" id="BMAW01108407">
    <property type="protein sequence ID" value="GFT33865.1"/>
    <property type="molecule type" value="Genomic_DNA"/>
</dbReference>